<evidence type="ECO:0000313" key="2">
    <source>
        <dbReference type="EMBL" id="KAK8947722.1"/>
    </source>
</evidence>
<reference evidence="2 3" key="1">
    <citation type="journal article" date="2022" name="Nat. Plants">
        <title>Genomes of leafy and leafless Platanthera orchids illuminate the evolution of mycoheterotrophy.</title>
        <authorList>
            <person name="Li M.H."/>
            <person name="Liu K.W."/>
            <person name="Li Z."/>
            <person name="Lu H.C."/>
            <person name="Ye Q.L."/>
            <person name="Zhang D."/>
            <person name="Wang J.Y."/>
            <person name="Li Y.F."/>
            <person name="Zhong Z.M."/>
            <person name="Liu X."/>
            <person name="Yu X."/>
            <person name="Liu D.K."/>
            <person name="Tu X.D."/>
            <person name="Liu B."/>
            <person name="Hao Y."/>
            <person name="Liao X.Y."/>
            <person name="Jiang Y.T."/>
            <person name="Sun W.H."/>
            <person name="Chen J."/>
            <person name="Chen Y.Q."/>
            <person name="Ai Y."/>
            <person name="Zhai J.W."/>
            <person name="Wu S.S."/>
            <person name="Zhou Z."/>
            <person name="Hsiao Y.Y."/>
            <person name="Wu W.L."/>
            <person name="Chen Y.Y."/>
            <person name="Lin Y.F."/>
            <person name="Hsu J.L."/>
            <person name="Li C.Y."/>
            <person name="Wang Z.W."/>
            <person name="Zhao X."/>
            <person name="Zhong W.Y."/>
            <person name="Ma X.K."/>
            <person name="Ma L."/>
            <person name="Huang J."/>
            <person name="Chen G.Z."/>
            <person name="Huang M.Z."/>
            <person name="Huang L."/>
            <person name="Peng D.H."/>
            <person name="Luo Y.B."/>
            <person name="Zou S.Q."/>
            <person name="Chen S.P."/>
            <person name="Lan S."/>
            <person name="Tsai W.C."/>
            <person name="Van de Peer Y."/>
            <person name="Liu Z.J."/>
        </authorList>
    </citation>
    <scope>NUCLEOTIDE SEQUENCE [LARGE SCALE GENOMIC DNA]</scope>
    <source>
        <strain evidence="2">Lor288</strain>
    </source>
</reference>
<keyword evidence="3" id="KW-1185">Reference proteome</keyword>
<gene>
    <name evidence="2" type="ORF">KSP40_PGU010361</name>
</gene>
<proteinExistence type="predicted"/>
<dbReference type="PANTHER" id="PTHR13138">
    <property type="entry name" value="PROTEIN LIN1"/>
    <property type="match status" value="1"/>
</dbReference>
<comment type="caution">
    <text evidence="2">The sequence shown here is derived from an EMBL/GenBank/DDBJ whole genome shotgun (WGS) entry which is preliminary data.</text>
</comment>
<evidence type="ECO:0000256" key="1">
    <source>
        <dbReference type="SAM" id="MobiDB-lite"/>
    </source>
</evidence>
<evidence type="ECO:0000313" key="3">
    <source>
        <dbReference type="Proteomes" id="UP001412067"/>
    </source>
</evidence>
<sequence length="217" mass="25427">MFPKGKKSKANGHLGFADGYDRSSKDQIDADFATKERAKLRIEKKEEFLFGCTADVSVSEVHYEENSNFEIDGIEIEPFNLKQEKEEGYFDENGNYVEYRHEQEIQDAWLDTVSTESRFTGKIPERKIAAEEYEDLSSEEMRMMKMRIINILQPRETIIQALKRLKGTSTDRRAKMSEGTKLLFDQLTEDAMKLMESGEYNVYHQEREIFECETELR</sequence>
<dbReference type="InterPro" id="IPR039905">
    <property type="entry name" value="CD2BP2/Lin1"/>
</dbReference>
<dbReference type="EMBL" id="JBBWWR010000016">
    <property type="protein sequence ID" value="KAK8947722.1"/>
    <property type="molecule type" value="Genomic_DNA"/>
</dbReference>
<name>A0ABR2LR72_9ASPA</name>
<dbReference type="Proteomes" id="UP001412067">
    <property type="component" value="Unassembled WGS sequence"/>
</dbReference>
<evidence type="ECO:0008006" key="4">
    <source>
        <dbReference type="Google" id="ProtNLM"/>
    </source>
</evidence>
<accession>A0ABR2LR72</accession>
<dbReference type="PANTHER" id="PTHR13138:SF3">
    <property type="entry name" value="CD2 ANTIGEN CYTOPLASMIC TAIL-BINDING PROTEIN 2"/>
    <property type="match status" value="1"/>
</dbReference>
<feature type="region of interest" description="Disordered" evidence="1">
    <location>
        <begin position="1"/>
        <end position="23"/>
    </location>
</feature>
<feature type="compositionally biased region" description="Basic residues" evidence="1">
    <location>
        <begin position="1"/>
        <end position="10"/>
    </location>
</feature>
<protein>
    <recommendedName>
        <fullName evidence="4">CD2 antigen cytoplasmic tail-binding protein 2</fullName>
    </recommendedName>
</protein>
<organism evidence="2 3">
    <name type="scientific">Platanthera guangdongensis</name>
    <dbReference type="NCBI Taxonomy" id="2320717"/>
    <lineage>
        <taxon>Eukaryota</taxon>
        <taxon>Viridiplantae</taxon>
        <taxon>Streptophyta</taxon>
        <taxon>Embryophyta</taxon>
        <taxon>Tracheophyta</taxon>
        <taxon>Spermatophyta</taxon>
        <taxon>Magnoliopsida</taxon>
        <taxon>Liliopsida</taxon>
        <taxon>Asparagales</taxon>
        <taxon>Orchidaceae</taxon>
        <taxon>Orchidoideae</taxon>
        <taxon>Orchideae</taxon>
        <taxon>Orchidinae</taxon>
        <taxon>Platanthera</taxon>
    </lineage>
</organism>